<accession>A0ACA9RI55</accession>
<feature type="non-terminal residue" evidence="1">
    <location>
        <position position="1"/>
    </location>
</feature>
<organism evidence="1 2">
    <name type="scientific">Racocetra persica</name>
    <dbReference type="NCBI Taxonomy" id="160502"/>
    <lineage>
        <taxon>Eukaryota</taxon>
        <taxon>Fungi</taxon>
        <taxon>Fungi incertae sedis</taxon>
        <taxon>Mucoromycota</taxon>
        <taxon>Glomeromycotina</taxon>
        <taxon>Glomeromycetes</taxon>
        <taxon>Diversisporales</taxon>
        <taxon>Gigasporaceae</taxon>
        <taxon>Racocetra</taxon>
    </lineage>
</organism>
<proteinExistence type="predicted"/>
<keyword evidence="2" id="KW-1185">Reference proteome</keyword>
<name>A0ACA9RI55_9GLOM</name>
<reference evidence="1" key="1">
    <citation type="submission" date="2021-06" db="EMBL/GenBank/DDBJ databases">
        <authorList>
            <person name="Kallberg Y."/>
            <person name="Tangrot J."/>
            <person name="Rosling A."/>
        </authorList>
    </citation>
    <scope>NUCLEOTIDE SEQUENCE</scope>
    <source>
        <strain evidence="1">MA461A</strain>
    </source>
</reference>
<dbReference type="Proteomes" id="UP000789920">
    <property type="component" value="Unassembled WGS sequence"/>
</dbReference>
<sequence>KALSIWVNQVIVSELSVSEALISEKAHYFATIMGISEENMKFSNGWLNGFKQKNNLKVHKIHGEANDTPLELLPNMRAELKTLIAKYRPEDIFNTDETGLFFRIESNQTLSSGPVTRKKR</sequence>
<evidence type="ECO:0000313" key="2">
    <source>
        <dbReference type="Proteomes" id="UP000789920"/>
    </source>
</evidence>
<evidence type="ECO:0000313" key="1">
    <source>
        <dbReference type="EMBL" id="CAG8795403.1"/>
    </source>
</evidence>
<comment type="caution">
    <text evidence="1">The sequence shown here is derived from an EMBL/GenBank/DDBJ whole genome shotgun (WGS) entry which is preliminary data.</text>
</comment>
<dbReference type="EMBL" id="CAJVQC010055479">
    <property type="protein sequence ID" value="CAG8795403.1"/>
    <property type="molecule type" value="Genomic_DNA"/>
</dbReference>
<protein>
    <submittedName>
        <fullName evidence="1">36106_t:CDS:1</fullName>
    </submittedName>
</protein>
<gene>
    <name evidence="1" type="ORF">RPERSI_LOCUS19945</name>
</gene>